<evidence type="ECO:0000256" key="3">
    <source>
        <dbReference type="ARBA" id="ARBA00004604"/>
    </source>
</evidence>
<dbReference type="InterPro" id="IPR044926">
    <property type="entry name" value="RGS_subdomain_2"/>
</dbReference>
<dbReference type="InterPro" id="IPR024066">
    <property type="entry name" value="RGS_subdom1/3"/>
</dbReference>
<feature type="region of interest" description="Disordered" evidence="16">
    <location>
        <begin position="64"/>
        <end position="84"/>
    </location>
</feature>
<dbReference type="SUPFAM" id="SSF48097">
    <property type="entry name" value="Regulator of G-protein signaling, RGS"/>
    <property type="match status" value="1"/>
</dbReference>
<evidence type="ECO:0000256" key="15">
    <source>
        <dbReference type="ARBA" id="ARBA00046536"/>
    </source>
</evidence>
<keyword evidence="8" id="KW-0597">Phosphoprotein</keyword>
<evidence type="ECO:0000256" key="4">
    <source>
        <dbReference type="ARBA" id="ARBA00020119"/>
    </source>
</evidence>
<dbReference type="GO" id="GO:0005829">
    <property type="term" value="C:cytosol"/>
    <property type="evidence" value="ECO:0007669"/>
    <property type="project" value="Ensembl"/>
</dbReference>
<evidence type="ECO:0000256" key="16">
    <source>
        <dbReference type="SAM" id="MobiDB-lite"/>
    </source>
</evidence>
<evidence type="ECO:0000256" key="11">
    <source>
        <dbReference type="ARBA" id="ARBA00023136"/>
    </source>
</evidence>
<keyword evidence="5" id="KW-0343">GTPase activation</keyword>
<evidence type="ECO:0000256" key="9">
    <source>
        <dbReference type="ARBA" id="ARBA00022700"/>
    </source>
</evidence>
<reference evidence="18" key="1">
    <citation type="submission" date="2025-08" db="UniProtKB">
        <authorList>
            <consortium name="Ensembl"/>
        </authorList>
    </citation>
    <scope>IDENTIFICATION</scope>
</reference>
<evidence type="ECO:0000256" key="6">
    <source>
        <dbReference type="ARBA" id="ARBA00022475"/>
    </source>
</evidence>
<dbReference type="Gene3D" id="1.10.167.10">
    <property type="entry name" value="Regulator of G-protein Signalling 4, domain 2"/>
    <property type="match status" value="1"/>
</dbReference>
<feature type="domain" description="RGS" evidence="17">
    <location>
        <begin position="169"/>
        <end position="285"/>
    </location>
</feature>
<dbReference type="Pfam" id="PF00615">
    <property type="entry name" value="RGS"/>
    <property type="match status" value="1"/>
</dbReference>
<dbReference type="GO" id="GO:0001965">
    <property type="term" value="F:G-protein alpha-subunit binding"/>
    <property type="evidence" value="ECO:0007669"/>
    <property type="project" value="Ensembl"/>
</dbReference>
<dbReference type="InterPro" id="IPR036305">
    <property type="entry name" value="RGS_sf"/>
</dbReference>
<evidence type="ECO:0000256" key="7">
    <source>
        <dbReference type="ARBA" id="ARBA00022490"/>
    </source>
</evidence>
<dbReference type="Proteomes" id="UP000694415">
    <property type="component" value="Unplaced"/>
</dbReference>
<name>A0A8C6GKB2_MUSSI</name>
<keyword evidence="19" id="KW-1185">Reference proteome</keyword>
<dbReference type="FunFam" id="1.10.167.10:FF:000001">
    <property type="entry name" value="Putative regulator of g-protein signaling 12"/>
    <property type="match status" value="1"/>
</dbReference>
<dbReference type="InterPro" id="IPR016137">
    <property type="entry name" value="RGS"/>
</dbReference>
<organism evidence="18 19">
    <name type="scientific">Mus spicilegus</name>
    <name type="common">Mound-building mouse</name>
    <dbReference type="NCBI Taxonomy" id="10103"/>
    <lineage>
        <taxon>Eukaryota</taxon>
        <taxon>Metazoa</taxon>
        <taxon>Chordata</taxon>
        <taxon>Craniata</taxon>
        <taxon>Vertebrata</taxon>
        <taxon>Euteleostomi</taxon>
        <taxon>Mammalia</taxon>
        <taxon>Eutheria</taxon>
        <taxon>Euarchontoglires</taxon>
        <taxon>Glires</taxon>
        <taxon>Rodentia</taxon>
        <taxon>Myomorpha</taxon>
        <taxon>Muroidea</taxon>
        <taxon>Muridae</taxon>
        <taxon>Murinae</taxon>
        <taxon>Mus</taxon>
        <taxon>Mus</taxon>
    </lineage>
</organism>
<evidence type="ECO:0000256" key="1">
    <source>
        <dbReference type="ARBA" id="ARBA00004236"/>
    </source>
</evidence>
<evidence type="ECO:0000256" key="10">
    <source>
        <dbReference type="ARBA" id="ARBA00022845"/>
    </source>
</evidence>
<evidence type="ECO:0000256" key="14">
    <source>
        <dbReference type="ARBA" id="ARBA00045332"/>
    </source>
</evidence>
<evidence type="ECO:0000256" key="2">
    <source>
        <dbReference type="ARBA" id="ARBA00004496"/>
    </source>
</evidence>
<sequence length="297" mass="33587">ALVPSAASQSALSWGVADASRSRPYAAARLKSPRRAPGLKQLLWPRESENAKCHVPGCPARLRTHGQECRQRPQGRGEAGENEADTLKGLEDPFELLLAEFLCSWEAQNWQEKQTANFYQVSFGSCSYRDEYLAKPSKRGRGTVVCGGAHLRNFSCRPSPEEAQLWAEAFDELLASKYGLAAFRAFLKSEFCEENIEFWLACEDFKKTKSPQKLSSKARKIYTDFIEKEAPKEINIDFQTKTLIAQNIQEATSGCFTTAQKRVYSLMENNSYPRFLESEFYQDLCKKPQITTEPHAT</sequence>
<dbReference type="GO" id="GO:0009968">
    <property type="term" value="P:negative regulation of signal transduction"/>
    <property type="evidence" value="ECO:0007669"/>
    <property type="project" value="UniProtKB-KW"/>
</dbReference>
<dbReference type="AlphaFoldDB" id="A0A8C6GKB2"/>
<dbReference type="Ensembl" id="ENSMSIT00000009293.1">
    <property type="protein sequence ID" value="ENSMSIP00000007287.1"/>
    <property type="gene ID" value="ENSMSIG00000006508.1"/>
</dbReference>
<evidence type="ECO:0000313" key="19">
    <source>
        <dbReference type="Proteomes" id="UP000694415"/>
    </source>
</evidence>
<keyword evidence="9" id="KW-0734">Signal transduction inhibitor</keyword>
<dbReference type="GO" id="GO:0005886">
    <property type="term" value="C:plasma membrane"/>
    <property type="evidence" value="ECO:0007669"/>
    <property type="project" value="UniProtKB-SubCell"/>
</dbReference>
<evidence type="ECO:0000256" key="5">
    <source>
        <dbReference type="ARBA" id="ARBA00022468"/>
    </source>
</evidence>
<dbReference type="PANTHER" id="PTHR10845:SF43">
    <property type="entry name" value="REGULATOR OF G-PROTEIN SIGNALING 2"/>
    <property type="match status" value="1"/>
</dbReference>
<protein>
    <recommendedName>
        <fullName evidence="4">Regulator of G-protein signaling 2</fullName>
    </recommendedName>
</protein>
<proteinExistence type="predicted"/>
<dbReference type="GeneTree" id="ENSGT00940000157937"/>
<keyword evidence="11" id="KW-0472">Membrane</keyword>
<evidence type="ECO:0000313" key="18">
    <source>
        <dbReference type="Ensembl" id="ENSMSIP00000007287.1"/>
    </source>
</evidence>
<dbReference type="InterPro" id="IPR034947">
    <property type="entry name" value="RGS2_RGS"/>
</dbReference>
<dbReference type="PANTHER" id="PTHR10845">
    <property type="entry name" value="REGULATOR OF G PROTEIN SIGNALING"/>
    <property type="match status" value="1"/>
</dbReference>
<evidence type="ECO:0000256" key="12">
    <source>
        <dbReference type="ARBA" id="ARBA00023242"/>
    </source>
</evidence>
<dbReference type="SMART" id="SM00315">
    <property type="entry name" value="RGS"/>
    <property type="match status" value="1"/>
</dbReference>
<dbReference type="PRINTS" id="PR01301">
    <property type="entry name" value="RGSPROTEIN"/>
</dbReference>
<keyword evidence="7" id="KW-0963">Cytoplasm</keyword>
<comment type="subcellular location">
    <subcellularLocation>
        <location evidence="1">Cell membrane</location>
    </subcellularLocation>
    <subcellularLocation>
        <location evidence="2">Cytoplasm</location>
    </subcellularLocation>
    <subcellularLocation>
        <location evidence="3">Nucleus</location>
        <location evidence="3">Nucleolus</location>
    </subcellularLocation>
</comment>
<evidence type="ECO:0000259" key="17">
    <source>
        <dbReference type="PROSITE" id="PS50132"/>
    </source>
</evidence>
<keyword evidence="12" id="KW-0539">Nucleus</keyword>
<dbReference type="CDD" id="cd08709">
    <property type="entry name" value="RGS_RGS2"/>
    <property type="match status" value="1"/>
</dbReference>
<comment type="subunit">
    <text evidence="15">Interacts with GNAQ. Does not interact with GNAI1 and GNAI3. Interacts with EIF2B5. Interacts with PRKG1 (isoform alpha).</text>
</comment>
<accession>A0A8C6GKB2</accession>
<dbReference type="FunFam" id="1.10.196.10:FF:000001">
    <property type="entry name" value="Regulator of G-protein signaling 8"/>
    <property type="match status" value="1"/>
</dbReference>
<dbReference type="GO" id="GO:0007186">
    <property type="term" value="P:G protein-coupled receptor signaling pathway"/>
    <property type="evidence" value="ECO:0007669"/>
    <property type="project" value="UniProtKB-ARBA"/>
</dbReference>
<dbReference type="PROSITE" id="PS50132">
    <property type="entry name" value="RGS"/>
    <property type="match status" value="1"/>
</dbReference>
<dbReference type="Gene3D" id="1.10.196.10">
    <property type="match status" value="2"/>
</dbReference>
<dbReference type="GO" id="GO:0005096">
    <property type="term" value="F:GTPase activator activity"/>
    <property type="evidence" value="ECO:0007669"/>
    <property type="project" value="UniProtKB-KW"/>
</dbReference>
<evidence type="ECO:0000256" key="8">
    <source>
        <dbReference type="ARBA" id="ARBA00022553"/>
    </source>
</evidence>
<dbReference type="GO" id="GO:0006417">
    <property type="term" value="P:regulation of translation"/>
    <property type="evidence" value="ECO:0007669"/>
    <property type="project" value="UniProtKB-KW"/>
</dbReference>
<keyword evidence="10" id="KW-0810">Translation regulation</keyword>
<keyword evidence="6" id="KW-1003">Cell membrane</keyword>
<comment type="function">
    <text evidence="14">Regulates G protein-coupled receptor signaling cascades. Inhibits signal transduction by increasing the GTPase activity of G protein alpha subunits, thereby driving them into their inactive GDP-bound form. It is involved in the negative regulation of the angiotensin-activated signaling pathway. Plays a role in the regulation of blood pressure in response to signaling via G protein-coupled receptors and GNAQ. Plays a role in regulating the constriction and relaxation of vascular smooth muscle. Binds EIF2B5 and blocks its activity, thereby inhibiting the translation of mRNA into protein.</text>
</comment>
<dbReference type="GO" id="GO:0005730">
    <property type="term" value="C:nucleolus"/>
    <property type="evidence" value="ECO:0007669"/>
    <property type="project" value="UniProtKB-SubCell"/>
</dbReference>
<evidence type="ECO:0000256" key="13">
    <source>
        <dbReference type="ARBA" id="ARBA00023306"/>
    </source>
</evidence>
<keyword evidence="13" id="KW-0131">Cell cycle</keyword>
<reference evidence="18" key="2">
    <citation type="submission" date="2025-09" db="UniProtKB">
        <authorList>
            <consortium name="Ensembl"/>
        </authorList>
    </citation>
    <scope>IDENTIFICATION</scope>
</reference>